<dbReference type="InterPro" id="IPR001466">
    <property type="entry name" value="Beta-lactam-related"/>
</dbReference>
<dbReference type="GO" id="GO:0016787">
    <property type="term" value="F:hydrolase activity"/>
    <property type="evidence" value="ECO:0007669"/>
    <property type="project" value="UniProtKB-KW"/>
</dbReference>
<dbReference type="Pfam" id="PF00144">
    <property type="entry name" value="Beta-lactamase"/>
    <property type="match status" value="1"/>
</dbReference>
<sequence>MTSPTSPTSPASPGTLQELLDRDAAGVPGAVALVARGERVERAAAGFADTEGSAPMARDTIVRIASVSKPLTAAAVMVLVDDGRIKLGDPVERWLPELADRVVVRTPGSPVEDVVPAARPITVEDVLTSRAGYGFPEDFTLPAVVPLFSVLKQAPPQPALVPPLDTWLAQLSRIPLLRQPGEAWLYNTCSDLQGALVARVTGQPFGDLLAERLCAPLGMDDTGFHVPAAKLGRFTTYYRPTADGPLERVDGPDGQWSVPPAFPSGAGGMVSTAEDLLAFGRMLLAGGAGPDGRRLLTPESVRRMTTDHLTAEQRSGAGFFLQDQGWGYGGGVDLTADRPGAVPGRYGWVGGSGTSAYVTPSTGTVAVLLTQVELGGPAAPARLLESSWRYAARP</sequence>
<dbReference type="SUPFAM" id="SSF56601">
    <property type="entry name" value="beta-lactamase/transpeptidase-like"/>
    <property type="match status" value="1"/>
</dbReference>
<dbReference type="Gene3D" id="3.40.710.10">
    <property type="entry name" value="DD-peptidase/beta-lactamase superfamily"/>
    <property type="match status" value="1"/>
</dbReference>
<dbReference type="EC" id="3.1.1.103" evidence="2"/>
<dbReference type="PANTHER" id="PTHR43283">
    <property type="entry name" value="BETA-LACTAMASE-RELATED"/>
    <property type="match status" value="1"/>
</dbReference>
<proteinExistence type="predicted"/>
<organism evidence="2 3">
    <name type="scientific">Actinacidiphila polyblastidii</name>
    <dbReference type="NCBI Taxonomy" id="3110430"/>
    <lineage>
        <taxon>Bacteria</taxon>
        <taxon>Bacillati</taxon>
        <taxon>Actinomycetota</taxon>
        <taxon>Actinomycetes</taxon>
        <taxon>Kitasatosporales</taxon>
        <taxon>Streptomycetaceae</taxon>
        <taxon>Actinacidiphila</taxon>
    </lineage>
</organism>
<dbReference type="PANTHER" id="PTHR43283:SF3">
    <property type="entry name" value="BETA-LACTAMASE FAMILY PROTEIN (AFU_ORTHOLOGUE AFUA_5G07500)"/>
    <property type="match status" value="1"/>
</dbReference>
<gene>
    <name evidence="2" type="ORF">V2S66_16330</name>
</gene>
<reference evidence="2 3" key="1">
    <citation type="submission" date="2023-12" db="EMBL/GenBank/DDBJ databases">
        <title>Streptomyces sp. V4-01.</title>
        <authorList>
            <person name="Somphong A."/>
            <person name="Phongsopitanun W."/>
        </authorList>
    </citation>
    <scope>NUCLEOTIDE SEQUENCE [LARGE SCALE GENOMIC DNA]</scope>
    <source>
        <strain evidence="2 3">V4-01</strain>
    </source>
</reference>
<comment type="caution">
    <text evidence="2">The sequence shown here is derived from an EMBL/GenBank/DDBJ whole genome shotgun (WGS) entry which is preliminary data.</text>
</comment>
<evidence type="ECO:0000259" key="1">
    <source>
        <dbReference type="Pfam" id="PF00144"/>
    </source>
</evidence>
<protein>
    <submittedName>
        <fullName evidence="2">Serine hydrolase domain-containing protein</fullName>
        <ecNumber evidence="2">3.1.1.103</ecNumber>
    </submittedName>
</protein>
<accession>A0ABU7PCJ6</accession>
<name>A0ABU7PCJ6_9ACTN</name>
<dbReference type="Proteomes" id="UP001344658">
    <property type="component" value="Unassembled WGS sequence"/>
</dbReference>
<dbReference type="InterPro" id="IPR050789">
    <property type="entry name" value="Diverse_Enzym_Activities"/>
</dbReference>
<evidence type="ECO:0000313" key="3">
    <source>
        <dbReference type="Proteomes" id="UP001344658"/>
    </source>
</evidence>
<feature type="domain" description="Beta-lactamase-related" evidence="1">
    <location>
        <begin position="22"/>
        <end position="376"/>
    </location>
</feature>
<evidence type="ECO:0000313" key="2">
    <source>
        <dbReference type="EMBL" id="MEE4543535.1"/>
    </source>
</evidence>
<dbReference type="EMBL" id="JAZEWV010000011">
    <property type="protein sequence ID" value="MEE4543535.1"/>
    <property type="molecule type" value="Genomic_DNA"/>
</dbReference>
<dbReference type="InterPro" id="IPR012338">
    <property type="entry name" value="Beta-lactam/transpept-like"/>
</dbReference>
<dbReference type="RefSeq" id="WP_330796049.1">
    <property type="nucleotide sequence ID" value="NZ_JAZEWV010000011.1"/>
</dbReference>
<keyword evidence="2" id="KW-0378">Hydrolase</keyword>
<keyword evidence="3" id="KW-1185">Reference proteome</keyword>